<dbReference type="PROSITE" id="PS50293">
    <property type="entry name" value="TPR_REGION"/>
    <property type="match status" value="1"/>
</dbReference>
<feature type="compositionally biased region" description="Low complexity" evidence="2">
    <location>
        <begin position="110"/>
        <end position="126"/>
    </location>
</feature>
<name>A0A2M8KT77_9BACT</name>
<feature type="repeat" description="TPR" evidence="1">
    <location>
        <begin position="4"/>
        <end position="37"/>
    </location>
</feature>
<evidence type="ECO:0000313" key="3">
    <source>
        <dbReference type="EMBL" id="PJE63144.1"/>
    </source>
</evidence>
<gene>
    <name evidence="3" type="ORF">COU88_01120</name>
</gene>
<accession>A0A2M8KT77</accession>
<comment type="caution">
    <text evidence="3">The sequence shown here is derived from an EMBL/GenBank/DDBJ whole genome shotgun (WGS) entry which is preliminary data.</text>
</comment>
<dbReference type="SUPFAM" id="SSF48452">
    <property type="entry name" value="TPR-like"/>
    <property type="match status" value="1"/>
</dbReference>
<dbReference type="PROSITE" id="PS50005">
    <property type="entry name" value="TPR"/>
    <property type="match status" value="2"/>
</dbReference>
<evidence type="ECO:0000256" key="2">
    <source>
        <dbReference type="SAM" id="MobiDB-lite"/>
    </source>
</evidence>
<feature type="non-terminal residue" evidence="3">
    <location>
        <position position="1"/>
    </location>
</feature>
<evidence type="ECO:0000256" key="1">
    <source>
        <dbReference type="PROSITE-ProRule" id="PRU00339"/>
    </source>
</evidence>
<sequence length="133" mass="15228">PRNPQYYFNLGTVYYGLKNYDEAVRFFSNAVSLKTDIPNYQYNLAWAYFQKKDYTQAVNAMQSTLLLIPDKKSADYKTAQKNVEEFQKMVKETQPAQDQTVENPQPETLSQPSPIPSITPEISLSPNNAPPQQ</sequence>
<organism evidence="3 4">
    <name type="scientific">Candidatus Roizmanbacteria bacterium CG10_big_fil_rev_8_21_14_0_10_39_6</name>
    <dbReference type="NCBI Taxonomy" id="1974853"/>
    <lineage>
        <taxon>Bacteria</taxon>
        <taxon>Candidatus Roizmaniibacteriota</taxon>
    </lineage>
</organism>
<reference evidence="4" key="1">
    <citation type="submission" date="2017-09" db="EMBL/GenBank/DDBJ databases">
        <title>Depth-based differentiation of microbial function through sediment-hosted aquifers and enrichment of novel symbionts in the deep terrestrial subsurface.</title>
        <authorList>
            <person name="Probst A.J."/>
            <person name="Ladd B."/>
            <person name="Jarett J.K."/>
            <person name="Geller-Mcgrath D.E."/>
            <person name="Sieber C.M.K."/>
            <person name="Emerson J.B."/>
            <person name="Anantharaman K."/>
            <person name="Thomas B.C."/>
            <person name="Malmstrom R."/>
            <person name="Stieglmeier M."/>
            <person name="Klingl A."/>
            <person name="Woyke T."/>
            <person name="Ryan C.M."/>
            <person name="Banfield J.F."/>
        </authorList>
    </citation>
    <scope>NUCLEOTIDE SEQUENCE [LARGE SCALE GENOMIC DNA]</scope>
</reference>
<dbReference type="InterPro" id="IPR019734">
    <property type="entry name" value="TPR_rpt"/>
</dbReference>
<dbReference type="EMBL" id="PFED01000046">
    <property type="protein sequence ID" value="PJE63144.1"/>
    <property type="molecule type" value="Genomic_DNA"/>
</dbReference>
<feature type="compositionally biased region" description="Polar residues" evidence="2">
    <location>
        <begin position="94"/>
        <end position="109"/>
    </location>
</feature>
<dbReference type="Pfam" id="PF13424">
    <property type="entry name" value="TPR_12"/>
    <property type="match status" value="1"/>
</dbReference>
<keyword evidence="1" id="KW-0802">TPR repeat</keyword>
<dbReference type="AlphaFoldDB" id="A0A2M8KT77"/>
<dbReference type="InterPro" id="IPR011990">
    <property type="entry name" value="TPR-like_helical_dom_sf"/>
</dbReference>
<protein>
    <submittedName>
        <fullName evidence="3">Uncharacterized protein</fullName>
    </submittedName>
</protein>
<dbReference type="Proteomes" id="UP000229554">
    <property type="component" value="Unassembled WGS sequence"/>
</dbReference>
<proteinExistence type="predicted"/>
<evidence type="ECO:0000313" key="4">
    <source>
        <dbReference type="Proteomes" id="UP000229554"/>
    </source>
</evidence>
<feature type="region of interest" description="Disordered" evidence="2">
    <location>
        <begin position="87"/>
        <end position="133"/>
    </location>
</feature>
<feature type="repeat" description="TPR" evidence="1">
    <location>
        <begin position="38"/>
        <end position="71"/>
    </location>
</feature>
<dbReference type="Gene3D" id="1.25.40.10">
    <property type="entry name" value="Tetratricopeptide repeat domain"/>
    <property type="match status" value="1"/>
</dbReference>
<dbReference type="SMART" id="SM00028">
    <property type="entry name" value="TPR"/>
    <property type="match status" value="2"/>
</dbReference>